<reference evidence="2 3" key="1">
    <citation type="journal article" date="2016" name="Mol. Biol. Evol.">
        <title>Comparative Genomics of Early-Diverging Mushroom-Forming Fungi Provides Insights into the Origins of Lignocellulose Decay Capabilities.</title>
        <authorList>
            <person name="Nagy L.G."/>
            <person name="Riley R."/>
            <person name="Tritt A."/>
            <person name="Adam C."/>
            <person name="Daum C."/>
            <person name="Floudas D."/>
            <person name="Sun H."/>
            <person name="Yadav J.S."/>
            <person name="Pangilinan J."/>
            <person name="Larsson K.H."/>
            <person name="Matsuura K."/>
            <person name="Barry K."/>
            <person name="Labutti K."/>
            <person name="Kuo R."/>
            <person name="Ohm R.A."/>
            <person name="Bhattacharya S.S."/>
            <person name="Shirouzu T."/>
            <person name="Yoshinaga Y."/>
            <person name="Martin F.M."/>
            <person name="Grigoriev I.V."/>
            <person name="Hibbett D.S."/>
        </authorList>
    </citation>
    <scope>NUCLEOTIDE SEQUENCE [LARGE SCALE GENOMIC DNA]</scope>
    <source>
        <strain evidence="2 3">HHB14362 ss-1</strain>
    </source>
</reference>
<dbReference type="AlphaFoldDB" id="A0A165QK94"/>
<dbReference type="InParanoid" id="A0A165QK94"/>
<evidence type="ECO:0000313" key="2">
    <source>
        <dbReference type="EMBL" id="KZT22538.1"/>
    </source>
</evidence>
<feature type="region of interest" description="Disordered" evidence="1">
    <location>
        <begin position="1"/>
        <end position="52"/>
    </location>
</feature>
<feature type="compositionally biased region" description="Acidic residues" evidence="1">
    <location>
        <begin position="1"/>
        <end position="10"/>
    </location>
</feature>
<accession>A0A165QK94</accession>
<organism evidence="2 3">
    <name type="scientific">Neolentinus lepideus HHB14362 ss-1</name>
    <dbReference type="NCBI Taxonomy" id="1314782"/>
    <lineage>
        <taxon>Eukaryota</taxon>
        <taxon>Fungi</taxon>
        <taxon>Dikarya</taxon>
        <taxon>Basidiomycota</taxon>
        <taxon>Agaricomycotina</taxon>
        <taxon>Agaricomycetes</taxon>
        <taxon>Gloeophyllales</taxon>
        <taxon>Gloeophyllaceae</taxon>
        <taxon>Neolentinus</taxon>
    </lineage>
</organism>
<evidence type="ECO:0000313" key="3">
    <source>
        <dbReference type="Proteomes" id="UP000076761"/>
    </source>
</evidence>
<protein>
    <submittedName>
        <fullName evidence="2">Uncharacterized protein</fullName>
    </submittedName>
</protein>
<evidence type="ECO:0000256" key="1">
    <source>
        <dbReference type="SAM" id="MobiDB-lite"/>
    </source>
</evidence>
<feature type="compositionally biased region" description="Low complexity" evidence="1">
    <location>
        <begin position="30"/>
        <end position="46"/>
    </location>
</feature>
<name>A0A165QK94_9AGAM</name>
<proteinExistence type="predicted"/>
<gene>
    <name evidence="2" type="ORF">NEOLEDRAFT_639735</name>
</gene>
<sequence length="52" mass="5282">MTDSSLEESESGWMSITIGSGPPASKIPNSPSDLVSNASSDSSSKSHPACAR</sequence>
<keyword evidence="3" id="KW-1185">Reference proteome</keyword>
<dbReference type="EMBL" id="KV425594">
    <property type="protein sequence ID" value="KZT22538.1"/>
    <property type="molecule type" value="Genomic_DNA"/>
</dbReference>
<dbReference type="Proteomes" id="UP000076761">
    <property type="component" value="Unassembled WGS sequence"/>
</dbReference>